<evidence type="ECO:0000256" key="7">
    <source>
        <dbReference type="ARBA" id="ARBA00022475"/>
    </source>
</evidence>
<evidence type="ECO:0000256" key="26">
    <source>
        <dbReference type="ARBA" id="ARBA00023211"/>
    </source>
</evidence>
<keyword evidence="17 38" id="KW-0418">Kinase</keyword>
<comment type="similarity">
    <text evidence="6">Belongs to the RLP family.</text>
</comment>
<dbReference type="SMART" id="SM00220">
    <property type="entry name" value="S_TKc"/>
    <property type="match status" value="1"/>
</dbReference>
<keyword evidence="31" id="KW-0863">Zinc-finger</keyword>
<evidence type="ECO:0000256" key="12">
    <source>
        <dbReference type="ARBA" id="ARBA00022692"/>
    </source>
</evidence>
<dbReference type="PROSITE" id="PS00107">
    <property type="entry name" value="PROTEIN_KINASE_ATP"/>
    <property type="match status" value="1"/>
</dbReference>
<dbReference type="FunFam" id="3.80.10.10:FF:000041">
    <property type="entry name" value="LRR receptor-like serine/threonine-protein kinase ERECTA"/>
    <property type="match status" value="1"/>
</dbReference>
<comment type="catalytic activity">
    <reaction evidence="30">
        <text>L-seryl-[protein] + ATP = O-phospho-L-seryl-[protein] + ADP + H(+)</text>
        <dbReference type="Rhea" id="RHEA:17989"/>
        <dbReference type="Rhea" id="RHEA-COMP:9863"/>
        <dbReference type="Rhea" id="RHEA-COMP:11604"/>
        <dbReference type="ChEBI" id="CHEBI:15378"/>
        <dbReference type="ChEBI" id="CHEBI:29999"/>
        <dbReference type="ChEBI" id="CHEBI:30616"/>
        <dbReference type="ChEBI" id="CHEBI:83421"/>
        <dbReference type="ChEBI" id="CHEBI:456216"/>
        <dbReference type="EC" id="2.7.11.1"/>
    </reaction>
</comment>
<evidence type="ECO:0000256" key="29">
    <source>
        <dbReference type="ARBA" id="ARBA00048336"/>
    </source>
</evidence>
<keyword evidence="23 34" id="KW-0472">Membrane</keyword>
<dbReference type="InterPro" id="IPR008271">
    <property type="entry name" value="Ser/Thr_kinase_AS"/>
</dbReference>
<evidence type="ECO:0000256" key="8">
    <source>
        <dbReference type="ARBA" id="ARBA00022527"/>
    </source>
</evidence>
<evidence type="ECO:0000256" key="24">
    <source>
        <dbReference type="ARBA" id="ARBA00023170"/>
    </source>
</evidence>
<dbReference type="Pfam" id="PF07714">
    <property type="entry name" value="PK_Tyr_Ser-Thr"/>
    <property type="match status" value="1"/>
</dbReference>
<evidence type="ECO:0000256" key="10">
    <source>
        <dbReference type="ARBA" id="ARBA00022614"/>
    </source>
</evidence>
<keyword evidence="39" id="KW-1185">Reference proteome</keyword>
<dbReference type="Pfam" id="PF08263">
    <property type="entry name" value="LRRNT_2"/>
    <property type="match status" value="1"/>
</dbReference>
<feature type="domain" description="Protein kinase" evidence="35">
    <location>
        <begin position="979"/>
        <end position="1255"/>
    </location>
</feature>
<evidence type="ECO:0000256" key="20">
    <source>
        <dbReference type="ARBA" id="ARBA00022842"/>
    </source>
</evidence>
<dbReference type="InterPro" id="IPR001932">
    <property type="entry name" value="PPM-type_phosphatase-like_dom"/>
</dbReference>
<dbReference type="FunFam" id="3.60.40.10:FF:000020">
    <property type="entry name" value="Probable protein phosphatase 2C 42"/>
    <property type="match status" value="1"/>
</dbReference>
<dbReference type="InterPro" id="IPR001245">
    <property type="entry name" value="Ser-Thr/Tyr_kinase_cat_dom"/>
</dbReference>
<dbReference type="Pfam" id="PF00560">
    <property type="entry name" value="LRR_1"/>
    <property type="match status" value="6"/>
</dbReference>
<evidence type="ECO:0000256" key="4">
    <source>
        <dbReference type="ARBA" id="ARBA00006702"/>
    </source>
</evidence>
<dbReference type="CDD" id="cd00143">
    <property type="entry name" value="PP2Cc"/>
    <property type="match status" value="1"/>
</dbReference>
<keyword evidence="20" id="KW-0460">Magnesium</keyword>
<dbReference type="InterPro" id="IPR013210">
    <property type="entry name" value="LRR_N_plant-typ"/>
</dbReference>
<keyword evidence="18 33" id="KW-0378">Hydrolase</keyword>
<evidence type="ECO:0000256" key="34">
    <source>
        <dbReference type="SAM" id="Phobius"/>
    </source>
</evidence>
<comment type="similarity">
    <text evidence="4 33">Belongs to the PP2C family.</text>
</comment>
<dbReference type="GO" id="GO:0005886">
    <property type="term" value="C:plasma membrane"/>
    <property type="evidence" value="ECO:0007669"/>
    <property type="project" value="UniProtKB-SubCell"/>
</dbReference>
<dbReference type="Gene3D" id="3.80.10.10">
    <property type="entry name" value="Ribonuclease Inhibitor"/>
    <property type="match status" value="3"/>
</dbReference>
<evidence type="ECO:0000256" key="9">
    <source>
        <dbReference type="ARBA" id="ARBA00022553"/>
    </source>
</evidence>
<evidence type="ECO:0000256" key="1">
    <source>
        <dbReference type="ARBA" id="ARBA00001936"/>
    </source>
</evidence>
<keyword evidence="16 32" id="KW-0547">Nucleotide-binding</keyword>
<evidence type="ECO:0000256" key="22">
    <source>
        <dbReference type="ARBA" id="ARBA00022989"/>
    </source>
</evidence>
<dbReference type="SUPFAM" id="SSF56112">
    <property type="entry name" value="Protein kinase-like (PK-like)"/>
    <property type="match status" value="1"/>
</dbReference>
<evidence type="ECO:0000256" key="31">
    <source>
        <dbReference type="PROSITE-ProRule" id="PRU00047"/>
    </source>
</evidence>
<evidence type="ECO:0000256" key="17">
    <source>
        <dbReference type="ARBA" id="ARBA00022777"/>
    </source>
</evidence>
<dbReference type="PROSITE" id="PS50011">
    <property type="entry name" value="PROTEIN_KINASE_DOM"/>
    <property type="match status" value="1"/>
</dbReference>
<dbReference type="FunFam" id="3.80.10.10:FF:000288">
    <property type="entry name" value="LRR receptor-like serine/threonine-protein kinase EFR"/>
    <property type="match status" value="1"/>
</dbReference>
<dbReference type="SMART" id="SM00369">
    <property type="entry name" value="LRR_TYP"/>
    <property type="match status" value="9"/>
</dbReference>
<dbReference type="PANTHER" id="PTHR27008">
    <property type="entry name" value="OS04G0122200 PROTEIN"/>
    <property type="match status" value="1"/>
</dbReference>
<dbReference type="PROSITE" id="PS01032">
    <property type="entry name" value="PPM_1"/>
    <property type="match status" value="1"/>
</dbReference>
<organism evidence="38 39">
    <name type="scientific">Pyrus ussuriensis x Pyrus communis</name>
    <dbReference type="NCBI Taxonomy" id="2448454"/>
    <lineage>
        <taxon>Eukaryota</taxon>
        <taxon>Viridiplantae</taxon>
        <taxon>Streptophyta</taxon>
        <taxon>Embryophyta</taxon>
        <taxon>Tracheophyta</taxon>
        <taxon>Spermatophyta</taxon>
        <taxon>Magnoliopsida</taxon>
        <taxon>eudicotyledons</taxon>
        <taxon>Gunneridae</taxon>
        <taxon>Pentapetalae</taxon>
        <taxon>rosids</taxon>
        <taxon>fabids</taxon>
        <taxon>Rosales</taxon>
        <taxon>Rosaceae</taxon>
        <taxon>Amygdaloideae</taxon>
        <taxon>Maleae</taxon>
        <taxon>Pyrus</taxon>
    </lineage>
</organism>
<keyword evidence="24 38" id="KW-0675">Receptor</keyword>
<comment type="cofactor">
    <cofactor evidence="2">
        <name>Mg(2+)</name>
        <dbReference type="ChEBI" id="CHEBI:18420"/>
    </cofactor>
</comment>
<keyword evidence="7" id="KW-1003">Cell membrane</keyword>
<evidence type="ECO:0000256" key="5">
    <source>
        <dbReference type="ARBA" id="ARBA00008684"/>
    </source>
</evidence>
<evidence type="ECO:0000256" key="27">
    <source>
        <dbReference type="ARBA" id="ARBA00047761"/>
    </source>
</evidence>
<evidence type="ECO:0000256" key="18">
    <source>
        <dbReference type="ARBA" id="ARBA00022801"/>
    </source>
</evidence>
<dbReference type="PANTHER" id="PTHR27008:SF596">
    <property type="entry name" value="OS02G0215500 PROTEIN"/>
    <property type="match status" value="1"/>
</dbReference>
<dbReference type="InterPro" id="IPR032675">
    <property type="entry name" value="LRR_dom_sf"/>
</dbReference>
<comment type="catalytic activity">
    <reaction evidence="27">
        <text>O-phospho-L-seryl-[protein] + H2O = L-seryl-[protein] + phosphate</text>
        <dbReference type="Rhea" id="RHEA:20629"/>
        <dbReference type="Rhea" id="RHEA-COMP:9863"/>
        <dbReference type="Rhea" id="RHEA-COMP:11604"/>
        <dbReference type="ChEBI" id="CHEBI:15377"/>
        <dbReference type="ChEBI" id="CHEBI:29999"/>
        <dbReference type="ChEBI" id="CHEBI:43474"/>
        <dbReference type="ChEBI" id="CHEBI:83421"/>
        <dbReference type="EC" id="3.1.3.16"/>
    </reaction>
</comment>
<keyword evidence="10" id="KW-0433">Leucine-rich repeat</keyword>
<dbReference type="InterPro" id="IPR036457">
    <property type="entry name" value="PPM-type-like_dom_sf"/>
</dbReference>
<keyword evidence="14" id="KW-0732">Signal</keyword>
<evidence type="ECO:0000256" key="15">
    <source>
        <dbReference type="ARBA" id="ARBA00022737"/>
    </source>
</evidence>
<evidence type="ECO:0000256" key="33">
    <source>
        <dbReference type="RuleBase" id="RU003465"/>
    </source>
</evidence>
<comment type="caution">
    <text evidence="38">The sequence shown here is derived from an EMBL/GenBank/DDBJ whole genome shotgun (WGS) entry which is preliminary data.</text>
</comment>
<comment type="catalytic activity">
    <reaction evidence="29">
        <text>O-phospho-L-threonyl-[protein] + H2O = L-threonyl-[protein] + phosphate</text>
        <dbReference type="Rhea" id="RHEA:47004"/>
        <dbReference type="Rhea" id="RHEA-COMP:11060"/>
        <dbReference type="Rhea" id="RHEA-COMP:11605"/>
        <dbReference type="ChEBI" id="CHEBI:15377"/>
        <dbReference type="ChEBI" id="CHEBI:30013"/>
        <dbReference type="ChEBI" id="CHEBI:43474"/>
        <dbReference type="ChEBI" id="CHEBI:61977"/>
        <dbReference type="EC" id="3.1.3.16"/>
    </reaction>
</comment>
<keyword evidence="15" id="KW-0677">Repeat</keyword>
<keyword evidence="26" id="KW-0464">Manganese</keyword>
<evidence type="ECO:0000256" key="3">
    <source>
        <dbReference type="ARBA" id="ARBA00004251"/>
    </source>
</evidence>
<evidence type="ECO:0000256" key="28">
    <source>
        <dbReference type="ARBA" id="ARBA00047899"/>
    </source>
</evidence>
<dbReference type="Gene3D" id="1.10.510.10">
    <property type="entry name" value="Transferase(Phosphotransferase) domain 1"/>
    <property type="match status" value="1"/>
</dbReference>
<dbReference type="InterPro" id="IPR017441">
    <property type="entry name" value="Protein_kinase_ATP_BS"/>
</dbReference>
<reference evidence="39" key="2">
    <citation type="submission" date="2019-10" db="EMBL/GenBank/DDBJ databases">
        <title>A de novo genome assembly of a pear dwarfing rootstock.</title>
        <authorList>
            <person name="Wang F."/>
            <person name="Wang J."/>
            <person name="Li S."/>
            <person name="Zhang Y."/>
            <person name="Fang M."/>
            <person name="Ma L."/>
            <person name="Zhao Y."/>
            <person name="Jiang S."/>
        </authorList>
    </citation>
    <scope>NUCLEOTIDE SEQUENCE [LARGE SCALE GENOMIC DNA]</scope>
</reference>
<evidence type="ECO:0000256" key="32">
    <source>
        <dbReference type="PROSITE-ProRule" id="PRU10141"/>
    </source>
</evidence>
<evidence type="ECO:0000256" key="6">
    <source>
        <dbReference type="ARBA" id="ARBA00009592"/>
    </source>
</evidence>
<dbReference type="Gene3D" id="3.60.40.10">
    <property type="entry name" value="PPM-type phosphatase domain"/>
    <property type="match status" value="1"/>
</dbReference>
<comment type="subcellular location">
    <subcellularLocation>
        <location evidence="3">Cell membrane</location>
        <topology evidence="3">Single-pass type I membrane protein</topology>
    </subcellularLocation>
</comment>
<protein>
    <submittedName>
        <fullName evidence="38">LRR receptor-like serine/threonine-protein kinase</fullName>
    </submittedName>
</protein>
<dbReference type="GO" id="GO:0004674">
    <property type="term" value="F:protein serine/threonine kinase activity"/>
    <property type="evidence" value="ECO:0007669"/>
    <property type="project" value="UniProtKB-KW"/>
</dbReference>
<evidence type="ECO:0000259" key="37">
    <source>
        <dbReference type="PROSITE" id="PS51746"/>
    </source>
</evidence>
<dbReference type="FunFam" id="1.10.510.10:FF:000358">
    <property type="entry name" value="Putative leucine-rich repeat receptor-like serine/threonine-protein kinase"/>
    <property type="match status" value="1"/>
</dbReference>
<keyword evidence="9" id="KW-0597">Phosphoprotein</keyword>
<accession>A0A5N5FWY6</accession>
<evidence type="ECO:0000256" key="21">
    <source>
        <dbReference type="ARBA" id="ARBA00022912"/>
    </source>
</evidence>
<feature type="domain" description="PPM-type phosphatase" evidence="37">
    <location>
        <begin position="38"/>
        <end position="340"/>
    </location>
</feature>
<keyword evidence="11" id="KW-0808">Transferase</keyword>
<evidence type="ECO:0000256" key="25">
    <source>
        <dbReference type="ARBA" id="ARBA00023180"/>
    </source>
</evidence>
<comment type="similarity">
    <text evidence="5">Belongs to the protein kinase superfamily. Ser/Thr protein kinase family.</text>
</comment>
<keyword evidence="25" id="KW-0325">Glycoprotein</keyword>
<feature type="transmembrane region" description="Helical" evidence="34">
    <location>
        <begin position="923"/>
        <end position="945"/>
    </location>
</feature>
<dbReference type="InterPro" id="IPR055414">
    <property type="entry name" value="LRR_R13L4/SHOC2-like"/>
</dbReference>
<keyword evidence="19 32" id="KW-0067">ATP-binding</keyword>
<dbReference type="GO" id="GO:0004722">
    <property type="term" value="F:protein serine/threonine phosphatase activity"/>
    <property type="evidence" value="ECO:0007669"/>
    <property type="project" value="UniProtKB-EC"/>
</dbReference>
<feature type="domain" description="CCHC-type" evidence="36">
    <location>
        <begin position="1319"/>
        <end position="1335"/>
    </location>
</feature>
<sequence length="1359" mass="149326">MLRSCYRLLERCLGLRSGAGGGGDGLWHMDLKPHASGDYSIAVVQANSNLEDQGQVFSSPSATYVGVYDGHGGPEASRFANNHLLPYLHKFAMEQGGLSADVIKEAFSATEEGFLHLVKRSLPMMPQIASVGSCCLVGAISNDVLYVANLGDSRAVLGRRVSDSKRSPVVAERLSTDHNVGVEEVRKEVEALHPDDSHAVVYIHGVWRIKGIIQVSRSIGDAYLKKPEFNRDPIYQQFANPVPMKRPVMTAEPSIITRNLNPQDMFLIFASDGLWEQLSDDAAVEIVFKNPRAGIAKRLVRAALQEAAKKREMRYNDITKIKKGTRRHFHDDITVIVVYLDDHKSSSKCKSKNIILGSTRAPADIFSVSADKAEQDLHRQGNETDRLALLAIRAQIKQDPHRVISSWNDSVHFCQWHGVTCSPQQHQRVTVLDLKSQNLVGSLPPQIGNLSFLRALHLQNNSFSDEIPPEIGRLRRLQVLRLDNNSLTGPIPVNVSSCFNLINLNVGYNNLVGKIPPEISTLSKLQLLVLQVNDLTGEIPPSFANLLSLKIFRLNDNNLEGSIPSSLGQLRNLTYISLASCALSGVVPPSIYNLSALVGFDLSRNQLQGSISSYLGNTLPNLQYFYINGNKFTGSIPLSISNVKNLAEFDVSENELIGQVPNLQNFINLESLGMGNNHFTGNIPTDIGKLSKLRRLGLQNNHLSGCIPSSLGNLKMLTILLLQGNNLEGSIPSSLGECRRLLLLNLSQNNLGGAIPQQIIGLPSLSVSLDLSRNHFVGPFPLEDGNLKNLSELDVSDNMLSGELSGSLGSCVSLEVLHLQGNLFKGQIPSSFSSLERIQDFDISRNNLWGEIPSFLEGFFFLKKLNLSFNEFHGAVPVEGVFEHLSVTSIIGNTKLCGGIADLQLPECNAKESKGGGGLSHSLILIISMSGVIGIAMVLSLVFLLPSRKKKRKEMEMPTMSNSLLKLSFSALLKATDGFASANLIGVGSFGSVYKGVLLDDDREQIVAVKVLNMLRRGASKSFIAECEVLRNIRHRNLVKIITTCSSVDFRGNDFKALVYEFMNNGSLEEWLHPTTQTEEVREAPKCLSILQRLDIAIDVASALDYLHNHCGTPIVHCDLKPSNVLLDYELTAHVSDFGLARFLSKVTSNVSGNQVSSIGIKGSVGYAAPEYGMGSKVTTYGDVYSFGILLLEMFTRKRPTDYMFSDSLNLHNFVKAALPDEVTEIADSLLLQGENIGRSPNDTQKMLECLHFIFQIGIACSIESPRDRKGISDITYNTQKEKWSLDELISIYSSLGIAIAAFSSKGPKDHKEIMDNIRCYFCKNTGHIRKNCEKLKSWKIKKGQIEEGNTMAVIHAGI</sequence>
<reference evidence="38 39" key="1">
    <citation type="submission" date="2019-09" db="EMBL/GenBank/DDBJ databases">
        <authorList>
            <person name="Ou C."/>
        </authorList>
    </citation>
    <scope>NUCLEOTIDE SEQUENCE [LARGE SCALE GENOMIC DNA]</scope>
    <source>
        <strain evidence="38">S2</strain>
        <tissue evidence="38">Leaf</tissue>
    </source>
</reference>
<dbReference type="PROSITE" id="PS50158">
    <property type="entry name" value="ZF_CCHC"/>
    <property type="match status" value="1"/>
</dbReference>
<dbReference type="Pfam" id="PF23598">
    <property type="entry name" value="LRR_14"/>
    <property type="match status" value="1"/>
</dbReference>
<dbReference type="GO" id="GO:0005524">
    <property type="term" value="F:ATP binding"/>
    <property type="evidence" value="ECO:0007669"/>
    <property type="project" value="UniProtKB-UniRule"/>
</dbReference>
<evidence type="ECO:0000313" key="39">
    <source>
        <dbReference type="Proteomes" id="UP000327157"/>
    </source>
</evidence>
<dbReference type="OrthoDB" id="676979at2759"/>
<dbReference type="SUPFAM" id="SSF81606">
    <property type="entry name" value="PP2C-like"/>
    <property type="match status" value="1"/>
</dbReference>
<keyword evidence="22 34" id="KW-1133">Transmembrane helix</keyword>
<evidence type="ECO:0000256" key="13">
    <source>
        <dbReference type="ARBA" id="ARBA00022723"/>
    </source>
</evidence>
<feature type="binding site" evidence="32">
    <location>
        <position position="1010"/>
    </location>
    <ligand>
        <name>ATP</name>
        <dbReference type="ChEBI" id="CHEBI:30616"/>
    </ligand>
</feature>
<name>A0A5N5FWY6_9ROSA</name>
<evidence type="ECO:0000259" key="36">
    <source>
        <dbReference type="PROSITE" id="PS50158"/>
    </source>
</evidence>
<keyword evidence="13" id="KW-0479">Metal-binding</keyword>
<dbReference type="FunFam" id="3.30.200.20:FF:000432">
    <property type="entry name" value="LRR receptor-like serine/threonine-protein kinase EFR"/>
    <property type="match status" value="1"/>
</dbReference>
<comment type="cofactor">
    <cofactor evidence="1">
        <name>Mn(2+)</name>
        <dbReference type="ChEBI" id="CHEBI:29035"/>
    </cofactor>
</comment>
<dbReference type="Pfam" id="PF00481">
    <property type="entry name" value="PP2C"/>
    <property type="match status" value="1"/>
</dbReference>
<dbReference type="InterPro" id="IPR001878">
    <property type="entry name" value="Znf_CCHC"/>
</dbReference>
<dbReference type="InterPro" id="IPR000719">
    <property type="entry name" value="Prot_kinase_dom"/>
</dbReference>
<keyword evidence="21 33" id="KW-0904">Protein phosphatase</keyword>
<keyword evidence="8" id="KW-0723">Serine/threonine-protein kinase</keyword>
<dbReference type="EMBL" id="SMOL01000695">
    <property type="protein sequence ID" value="KAB2602804.1"/>
    <property type="molecule type" value="Genomic_DNA"/>
</dbReference>
<keyword evidence="31" id="KW-0862">Zinc</keyword>
<dbReference type="InterPro" id="IPR003591">
    <property type="entry name" value="Leu-rich_rpt_typical-subtyp"/>
</dbReference>
<dbReference type="InterPro" id="IPR036875">
    <property type="entry name" value="Znf_CCHC_sf"/>
</dbReference>
<dbReference type="InterPro" id="IPR051809">
    <property type="entry name" value="Plant_receptor-like_S/T_kinase"/>
</dbReference>
<dbReference type="GO" id="GO:0003676">
    <property type="term" value="F:nucleic acid binding"/>
    <property type="evidence" value="ECO:0007669"/>
    <property type="project" value="InterPro"/>
</dbReference>
<keyword evidence="12 34" id="KW-0812">Transmembrane</keyword>
<evidence type="ECO:0000256" key="19">
    <source>
        <dbReference type="ARBA" id="ARBA00022840"/>
    </source>
</evidence>
<dbReference type="InterPro" id="IPR001611">
    <property type="entry name" value="Leu-rich_rpt"/>
</dbReference>
<evidence type="ECO:0000313" key="38">
    <source>
        <dbReference type="EMBL" id="KAB2602804.1"/>
    </source>
</evidence>
<reference evidence="38 39" key="3">
    <citation type="submission" date="2019-11" db="EMBL/GenBank/DDBJ databases">
        <title>A de novo genome assembly of a pear dwarfing rootstock.</title>
        <authorList>
            <person name="Wang F."/>
            <person name="Wang J."/>
            <person name="Li S."/>
            <person name="Zhang Y."/>
            <person name="Fang M."/>
            <person name="Ma L."/>
            <person name="Zhao Y."/>
            <person name="Jiang S."/>
        </authorList>
    </citation>
    <scope>NUCLEOTIDE SEQUENCE [LARGE SCALE GENOMIC DNA]</scope>
    <source>
        <strain evidence="38">S2</strain>
        <tissue evidence="38">Leaf</tissue>
    </source>
</reference>
<proteinExistence type="inferred from homology"/>
<evidence type="ECO:0000256" key="14">
    <source>
        <dbReference type="ARBA" id="ARBA00022729"/>
    </source>
</evidence>
<evidence type="ECO:0000259" key="35">
    <source>
        <dbReference type="PROSITE" id="PS50011"/>
    </source>
</evidence>
<evidence type="ECO:0000256" key="30">
    <source>
        <dbReference type="ARBA" id="ARBA00048679"/>
    </source>
</evidence>
<comment type="catalytic activity">
    <reaction evidence="28">
        <text>L-threonyl-[protein] + ATP = O-phospho-L-threonyl-[protein] + ADP + H(+)</text>
        <dbReference type="Rhea" id="RHEA:46608"/>
        <dbReference type="Rhea" id="RHEA-COMP:11060"/>
        <dbReference type="Rhea" id="RHEA-COMP:11605"/>
        <dbReference type="ChEBI" id="CHEBI:15378"/>
        <dbReference type="ChEBI" id="CHEBI:30013"/>
        <dbReference type="ChEBI" id="CHEBI:30616"/>
        <dbReference type="ChEBI" id="CHEBI:61977"/>
        <dbReference type="ChEBI" id="CHEBI:456216"/>
        <dbReference type="EC" id="2.7.11.1"/>
    </reaction>
</comment>
<dbReference type="PROSITE" id="PS51746">
    <property type="entry name" value="PPM_2"/>
    <property type="match status" value="1"/>
</dbReference>
<dbReference type="FunFam" id="3.80.10.10:FF:000275">
    <property type="entry name" value="Leucine-rich repeat receptor-like protein kinase"/>
    <property type="match status" value="1"/>
</dbReference>
<dbReference type="SUPFAM" id="SSF57756">
    <property type="entry name" value="Retrovirus zinc finger-like domains"/>
    <property type="match status" value="1"/>
</dbReference>
<gene>
    <name evidence="38" type="ORF">D8674_003809</name>
</gene>
<evidence type="ECO:0000256" key="2">
    <source>
        <dbReference type="ARBA" id="ARBA00001946"/>
    </source>
</evidence>
<dbReference type="InterPro" id="IPR000222">
    <property type="entry name" value="PP2C_BS"/>
</dbReference>
<dbReference type="SUPFAM" id="SSF52058">
    <property type="entry name" value="L domain-like"/>
    <property type="match status" value="2"/>
</dbReference>
<dbReference type="PROSITE" id="PS00108">
    <property type="entry name" value="PROTEIN_KINASE_ST"/>
    <property type="match status" value="1"/>
</dbReference>
<dbReference type="GO" id="GO:0008270">
    <property type="term" value="F:zinc ion binding"/>
    <property type="evidence" value="ECO:0007669"/>
    <property type="project" value="UniProtKB-KW"/>
</dbReference>
<evidence type="ECO:0000256" key="11">
    <source>
        <dbReference type="ARBA" id="ARBA00022679"/>
    </source>
</evidence>
<dbReference type="SMART" id="SM00332">
    <property type="entry name" value="PP2Cc"/>
    <property type="match status" value="1"/>
</dbReference>
<dbReference type="InterPro" id="IPR011009">
    <property type="entry name" value="Kinase-like_dom_sf"/>
</dbReference>
<dbReference type="Proteomes" id="UP000327157">
    <property type="component" value="Chromosome 10"/>
</dbReference>
<dbReference type="Gene3D" id="3.30.200.20">
    <property type="entry name" value="Phosphorylase Kinase, domain 1"/>
    <property type="match status" value="1"/>
</dbReference>
<evidence type="ECO:0000256" key="16">
    <source>
        <dbReference type="ARBA" id="ARBA00022741"/>
    </source>
</evidence>
<evidence type="ECO:0000256" key="23">
    <source>
        <dbReference type="ARBA" id="ARBA00023136"/>
    </source>
</evidence>